<keyword evidence="2" id="KW-0472">Membrane</keyword>
<evidence type="ECO:0000313" key="4">
    <source>
        <dbReference type="EMBL" id="MCG6661537.1"/>
    </source>
</evidence>
<organism evidence="3 5">
    <name type="scientific">Billgrantia kenyensis</name>
    <dbReference type="NCBI Taxonomy" id="321266"/>
    <lineage>
        <taxon>Bacteria</taxon>
        <taxon>Pseudomonadati</taxon>
        <taxon>Pseudomonadota</taxon>
        <taxon>Gammaproteobacteria</taxon>
        <taxon>Oceanospirillales</taxon>
        <taxon>Halomonadaceae</taxon>
        <taxon>Billgrantia</taxon>
    </lineage>
</organism>
<dbReference type="EMBL" id="JACEFT010000005">
    <property type="protein sequence ID" value="MBA2778658.1"/>
    <property type="molecule type" value="Genomic_DNA"/>
</dbReference>
<gene>
    <name evidence="3" type="ORF">H1D44_07060</name>
    <name evidence="4" type="ORF">HOP48_08220</name>
</gene>
<dbReference type="RefSeq" id="WP_181514135.1">
    <property type="nucleotide sequence ID" value="NZ_JABFUB010000005.1"/>
</dbReference>
<keyword evidence="2" id="KW-1133">Transmembrane helix</keyword>
<sequence length="169" mass="18136">MLTSDSMSLLWLTYLGLSLVVLLSGYLGLAFLPRLLRLPVTWAVAGILWIPARFRLPLVEGEVYTGFAPAVVVATVALLERNASVLMTSGLLVAAGALLGAAVGLLQVWLFRTSDATEARASGSSRGGKRGDGQDESQGRKQDNNRRRNERSGGQQPPAAHKRREPKIG</sequence>
<dbReference type="Proteomes" id="UP000518091">
    <property type="component" value="Unassembled WGS sequence"/>
</dbReference>
<feature type="transmembrane region" description="Helical" evidence="2">
    <location>
        <begin position="62"/>
        <end position="79"/>
    </location>
</feature>
<reference evidence="3 5" key="2">
    <citation type="submission" date="2020-07" db="EMBL/GenBank/DDBJ databases">
        <title>Identification of Halomonas strains.</title>
        <authorList>
            <person name="Xiao Z."/>
            <person name="Shen J."/>
        </authorList>
    </citation>
    <scope>NUCLEOTIDE SEQUENCE [LARGE SCALE GENOMIC DNA]</scope>
    <source>
        <strain evidence="3 5">DSM 17331</strain>
    </source>
</reference>
<dbReference type="Proteomes" id="UP000814353">
    <property type="component" value="Unassembled WGS sequence"/>
</dbReference>
<evidence type="ECO:0000313" key="6">
    <source>
        <dbReference type="Proteomes" id="UP000814353"/>
    </source>
</evidence>
<proteinExistence type="predicted"/>
<reference evidence="4 6" key="1">
    <citation type="submission" date="2020-05" db="EMBL/GenBank/DDBJ databases">
        <title>Comparative genomic analysis of denitrifying bacteria from Halomonas genus.</title>
        <authorList>
            <person name="Wang L."/>
            <person name="Shao Z."/>
        </authorList>
    </citation>
    <scope>NUCLEOTIDE SEQUENCE [LARGE SCALE GENOMIC DNA]</scope>
    <source>
        <strain evidence="4 6">DSM 17331</strain>
    </source>
</reference>
<evidence type="ECO:0000256" key="1">
    <source>
        <dbReference type="SAM" id="MobiDB-lite"/>
    </source>
</evidence>
<keyword evidence="2" id="KW-0812">Transmembrane</keyword>
<dbReference type="EMBL" id="JABFUB010000005">
    <property type="protein sequence ID" value="MCG6661537.1"/>
    <property type="molecule type" value="Genomic_DNA"/>
</dbReference>
<evidence type="ECO:0000256" key="2">
    <source>
        <dbReference type="SAM" id="Phobius"/>
    </source>
</evidence>
<feature type="compositionally biased region" description="Basic residues" evidence="1">
    <location>
        <begin position="160"/>
        <end position="169"/>
    </location>
</feature>
<feature type="transmembrane region" description="Helical" evidence="2">
    <location>
        <begin position="12"/>
        <end position="32"/>
    </location>
</feature>
<accession>A0A7W0AD53</accession>
<dbReference type="AlphaFoldDB" id="A0A7W0AD53"/>
<comment type="caution">
    <text evidence="3">The sequence shown here is derived from an EMBL/GenBank/DDBJ whole genome shotgun (WGS) entry which is preliminary data.</text>
</comment>
<protein>
    <submittedName>
        <fullName evidence="3">Uncharacterized protein</fullName>
    </submittedName>
</protein>
<feature type="region of interest" description="Disordered" evidence="1">
    <location>
        <begin position="120"/>
        <end position="169"/>
    </location>
</feature>
<evidence type="ECO:0000313" key="5">
    <source>
        <dbReference type="Proteomes" id="UP000518091"/>
    </source>
</evidence>
<evidence type="ECO:0000313" key="3">
    <source>
        <dbReference type="EMBL" id="MBA2778658.1"/>
    </source>
</evidence>
<feature type="compositionally biased region" description="Basic and acidic residues" evidence="1">
    <location>
        <begin position="129"/>
        <end position="151"/>
    </location>
</feature>
<name>A0A7W0AD53_9GAMM</name>
<keyword evidence="6" id="KW-1185">Reference proteome</keyword>
<feature type="transmembrane region" description="Helical" evidence="2">
    <location>
        <begin position="91"/>
        <end position="111"/>
    </location>
</feature>